<dbReference type="KEGG" id="run:DR864_18575"/>
<protein>
    <submittedName>
        <fullName evidence="2">Uncharacterized protein</fullName>
    </submittedName>
</protein>
<name>A0A344TLS6_9BACT</name>
<dbReference type="PROSITE" id="PS51257">
    <property type="entry name" value="PROKAR_LIPOPROTEIN"/>
    <property type="match status" value="1"/>
</dbReference>
<organism evidence="2 3">
    <name type="scientific">Runella rosea</name>
    <dbReference type="NCBI Taxonomy" id="2259595"/>
    <lineage>
        <taxon>Bacteria</taxon>
        <taxon>Pseudomonadati</taxon>
        <taxon>Bacteroidota</taxon>
        <taxon>Cytophagia</taxon>
        <taxon>Cytophagales</taxon>
        <taxon>Spirosomataceae</taxon>
        <taxon>Runella</taxon>
    </lineage>
</organism>
<dbReference type="RefSeq" id="WP_114068366.1">
    <property type="nucleotide sequence ID" value="NZ_CP030850.1"/>
</dbReference>
<accession>A0A344TLS6</accession>
<reference evidence="2 3" key="1">
    <citation type="submission" date="2018-07" db="EMBL/GenBank/DDBJ databases">
        <title>Genome sequencing of Runella.</title>
        <authorList>
            <person name="Baek M.-G."/>
            <person name="Yi H."/>
        </authorList>
    </citation>
    <scope>NUCLEOTIDE SEQUENCE [LARGE SCALE GENOMIC DNA]</scope>
    <source>
        <strain evidence="2 3">HYN0085</strain>
    </source>
</reference>
<proteinExistence type="predicted"/>
<dbReference type="Proteomes" id="UP000251993">
    <property type="component" value="Chromosome"/>
</dbReference>
<dbReference type="AlphaFoldDB" id="A0A344TLS6"/>
<keyword evidence="1" id="KW-0732">Signal</keyword>
<sequence>MKPITFLNILLLAITFSSCSKVQPQETTITKAKLVNALAVDGCDWHFTVDLKDEMVSYLPSDSSKEKVNSIIQAATAQYGVYSVDVEMKYTLTGKKQTVKCGWGKTNEMDEIEISEIRIIR</sequence>
<evidence type="ECO:0000313" key="2">
    <source>
        <dbReference type="EMBL" id="AXE19597.1"/>
    </source>
</evidence>
<dbReference type="EMBL" id="CP030850">
    <property type="protein sequence ID" value="AXE19597.1"/>
    <property type="molecule type" value="Genomic_DNA"/>
</dbReference>
<gene>
    <name evidence="2" type="ORF">DR864_18575</name>
</gene>
<keyword evidence="3" id="KW-1185">Reference proteome</keyword>
<evidence type="ECO:0000313" key="3">
    <source>
        <dbReference type="Proteomes" id="UP000251993"/>
    </source>
</evidence>
<feature type="chain" id="PRO_5016724687" evidence="1">
    <location>
        <begin position="23"/>
        <end position="121"/>
    </location>
</feature>
<feature type="signal peptide" evidence="1">
    <location>
        <begin position="1"/>
        <end position="22"/>
    </location>
</feature>
<evidence type="ECO:0000256" key="1">
    <source>
        <dbReference type="SAM" id="SignalP"/>
    </source>
</evidence>
<dbReference type="OrthoDB" id="963098at2"/>